<reference evidence="1 2" key="1">
    <citation type="submission" date="2023-10" db="EMBL/GenBank/DDBJ databases">
        <title>Glaciecola aquimarina strain GGW-M5 nov., isolated from a coastal seawater.</title>
        <authorList>
            <person name="Bayburt H."/>
            <person name="Kim J.M."/>
            <person name="Choi B.J."/>
            <person name="Jeon C.O."/>
        </authorList>
    </citation>
    <scope>NUCLEOTIDE SEQUENCE [LARGE SCALE GENOMIC DNA]</scope>
    <source>
        <strain evidence="1 2">KCTC 32108</strain>
    </source>
</reference>
<gene>
    <name evidence="1" type="ORF">RS130_09625</name>
</gene>
<proteinExistence type="predicted"/>
<evidence type="ECO:0000313" key="2">
    <source>
        <dbReference type="Proteomes" id="UP001247805"/>
    </source>
</evidence>
<dbReference type="EMBL" id="JAWDIO010000002">
    <property type="protein sequence ID" value="MDU0354160.1"/>
    <property type="molecule type" value="Genomic_DNA"/>
</dbReference>
<dbReference type="Proteomes" id="UP001247805">
    <property type="component" value="Unassembled WGS sequence"/>
</dbReference>
<keyword evidence="2" id="KW-1185">Reference proteome</keyword>
<evidence type="ECO:0000313" key="1">
    <source>
        <dbReference type="EMBL" id="MDU0354160.1"/>
    </source>
</evidence>
<name>A0ABU3SVW5_9ALTE</name>
<protein>
    <submittedName>
        <fullName evidence="1">Uncharacterized protein</fullName>
    </submittedName>
</protein>
<sequence length="42" mass="4635">MADTPIAAEPKVFSACLRVTFAGKSKEWSFIALLAMIFSRKT</sequence>
<accession>A0ABU3SVW5</accession>
<dbReference type="RefSeq" id="WP_316028143.1">
    <property type="nucleotide sequence ID" value="NZ_JAWDIO010000002.1"/>
</dbReference>
<organism evidence="1 2">
    <name type="scientific">Paraglaciecola aquimarina</name>
    <dbReference type="NCBI Taxonomy" id="1235557"/>
    <lineage>
        <taxon>Bacteria</taxon>
        <taxon>Pseudomonadati</taxon>
        <taxon>Pseudomonadota</taxon>
        <taxon>Gammaproteobacteria</taxon>
        <taxon>Alteromonadales</taxon>
        <taxon>Alteromonadaceae</taxon>
        <taxon>Paraglaciecola</taxon>
    </lineage>
</organism>
<comment type="caution">
    <text evidence="1">The sequence shown here is derived from an EMBL/GenBank/DDBJ whole genome shotgun (WGS) entry which is preliminary data.</text>
</comment>